<feature type="transmembrane region" description="Helical" evidence="2">
    <location>
        <begin position="38"/>
        <end position="57"/>
    </location>
</feature>
<feature type="region of interest" description="Disordered" evidence="1">
    <location>
        <begin position="420"/>
        <end position="444"/>
    </location>
</feature>
<evidence type="ECO:0000313" key="3">
    <source>
        <dbReference type="EMBL" id="GEQ14938.1"/>
    </source>
</evidence>
<dbReference type="OrthoDB" id="4855658at2"/>
<keyword evidence="2" id="KW-0812">Transmembrane</keyword>
<dbReference type="AlphaFoldDB" id="A0A512T3Y9"/>
<protein>
    <submittedName>
        <fullName evidence="3">Uncharacterized protein</fullName>
    </submittedName>
</protein>
<feature type="compositionally biased region" description="Polar residues" evidence="1">
    <location>
        <begin position="424"/>
        <end position="444"/>
    </location>
</feature>
<gene>
    <name evidence="3" type="ORF">KLO01_29850</name>
</gene>
<dbReference type="Proteomes" id="UP000321793">
    <property type="component" value="Unassembled WGS sequence"/>
</dbReference>
<dbReference type="RefSeq" id="WP_147066504.1">
    <property type="nucleotide sequence ID" value="NZ_BAABDN010000003.1"/>
</dbReference>
<name>A0A512T3Y9_9MICO</name>
<reference evidence="3 4" key="1">
    <citation type="submission" date="2019-07" db="EMBL/GenBank/DDBJ databases">
        <title>Whole genome shotgun sequence of Knoellia locipacati NBRC 109775.</title>
        <authorList>
            <person name="Hosoyama A."/>
            <person name="Uohara A."/>
            <person name="Ohji S."/>
            <person name="Ichikawa N."/>
        </authorList>
    </citation>
    <scope>NUCLEOTIDE SEQUENCE [LARGE SCALE GENOMIC DNA]</scope>
    <source>
        <strain evidence="3 4">NBRC 109775</strain>
    </source>
</reference>
<feature type="region of interest" description="Disordered" evidence="1">
    <location>
        <begin position="193"/>
        <end position="215"/>
    </location>
</feature>
<comment type="caution">
    <text evidence="3">The sequence shown here is derived from an EMBL/GenBank/DDBJ whole genome shotgun (WGS) entry which is preliminary data.</text>
</comment>
<evidence type="ECO:0000256" key="1">
    <source>
        <dbReference type="SAM" id="MobiDB-lite"/>
    </source>
</evidence>
<feature type="region of interest" description="Disordered" evidence="1">
    <location>
        <begin position="59"/>
        <end position="92"/>
    </location>
</feature>
<keyword evidence="2" id="KW-1133">Transmembrane helix</keyword>
<dbReference type="Gene3D" id="2.120.10.30">
    <property type="entry name" value="TolB, C-terminal domain"/>
    <property type="match status" value="1"/>
</dbReference>
<accession>A0A512T3Y9</accession>
<evidence type="ECO:0000313" key="4">
    <source>
        <dbReference type="Proteomes" id="UP000321793"/>
    </source>
</evidence>
<dbReference type="InterPro" id="IPR011042">
    <property type="entry name" value="6-blade_b-propeller_TolB-like"/>
</dbReference>
<dbReference type="EMBL" id="BKBA01000011">
    <property type="protein sequence ID" value="GEQ14938.1"/>
    <property type="molecule type" value="Genomic_DNA"/>
</dbReference>
<keyword evidence="4" id="KW-1185">Reference proteome</keyword>
<evidence type="ECO:0000256" key="2">
    <source>
        <dbReference type="SAM" id="Phobius"/>
    </source>
</evidence>
<feature type="compositionally biased region" description="Low complexity" evidence="1">
    <location>
        <begin position="68"/>
        <end position="84"/>
    </location>
</feature>
<dbReference type="SUPFAM" id="SSF82171">
    <property type="entry name" value="DPP6 N-terminal domain-like"/>
    <property type="match status" value="1"/>
</dbReference>
<proteinExistence type="predicted"/>
<keyword evidence="2" id="KW-0472">Membrane</keyword>
<organism evidence="3 4">
    <name type="scientific">Knoellia locipacati</name>
    <dbReference type="NCBI Taxonomy" id="882824"/>
    <lineage>
        <taxon>Bacteria</taxon>
        <taxon>Bacillati</taxon>
        <taxon>Actinomycetota</taxon>
        <taxon>Actinomycetes</taxon>
        <taxon>Micrococcales</taxon>
        <taxon>Intrasporangiaceae</taxon>
        <taxon>Knoellia</taxon>
    </lineage>
</organism>
<sequence>MTHRLKDLLEASAEHVSGPDLAAGAWGAAQTVRRRRRLLGAAATAVAAAVVVAAMVLPDDRGGSDTLPASTPTSTRPTPSATGPQPWRSAQPVDVMGVNTTFGPTVEQVASLPRVDDRTAKVVGLPQSLNPSAREVRPLTLEQPALAASGDAGAPVTAVLLRHGSDGALFPLLHRPALSRPWQEVDALALRPVTDSGGNESDPIGDRAVSPDGRRVAFPQPGKVVVLDVVTAQVRTVPVDDPYLEDVGWLGDGSALVARSSGRQWRVDPATGGVTAYGDHAYAGRYEISVLGDDVTLGTQGDQGLTTQQRKLPGVLFEAGDTVSGRADRAAVGAFLSPAAQESSPTHEGYAPYQGILTVDARTPSQVALLLVPDSMDGGFSKGCCRPLRWLGDDRLLVQWSADLLVWDLAGQEFARVSVAPRTEGSTSETLPPGTLSSSYAVAP</sequence>